<dbReference type="RefSeq" id="WP_309483875.1">
    <property type="nucleotide sequence ID" value="NZ_CP133720.1"/>
</dbReference>
<feature type="transmembrane region" description="Helical" evidence="2">
    <location>
        <begin position="109"/>
        <end position="130"/>
    </location>
</feature>
<keyword evidence="2" id="KW-1133">Transmembrane helix</keyword>
<feature type="region of interest" description="Disordered" evidence="1">
    <location>
        <begin position="141"/>
        <end position="191"/>
    </location>
</feature>
<evidence type="ECO:0000313" key="5">
    <source>
        <dbReference type="Proteomes" id="UP001181355"/>
    </source>
</evidence>
<accession>A0ABY9RNY2</accession>
<dbReference type="Proteomes" id="UP001181355">
    <property type="component" value="Chromosome"/>
</dbReference>
<dbReference type="InterPro" id="IPR005572">
    <property type="entry name" value="Anti-sigma_E_RseA_N"/>
</dbReference>
<feature type="region of interest" description="Disordered" evidence="1">
    <location>
        <begin position="220"/>
        <end position="243"/>
    </location>
</feature>
<dbReference type="Pfam" id="PF03872">
    <property type="entry name" value="RseA_N"/>
    <property type="match status" value="1"/>
</dbReference>
<dbReference type="PANTHER" id="PTHR38104:SF1">
    <property type="entry name" value="ANTI-SIGMA-E FACTOR RSEA"/>
    <property type="match status" value="1"/>
</dbReference>
<feature type="compositionally biased region" description="Polar residues" evidence="1">
    <location>
        <begin position="141"/>
        <end position="169"/>
    </location>
</feature>
<keyword evidence="5" id="KW-1185">Reference proteome</keyword>
<feature type="domain" description="Anti sigma-E protein RseA N-terminal" evidence="3">
    <location>
        <begin position="8"/>
        <end position="85"/>
    </location>
</feature>
<dbReference type="EMBL" id="CP133720">
    <property type="protein sequence ID" value="WMW82404.1"/>
    <property type="molecule type" value="Genomic_DNA"/>
</dbReference>
<organism evidence="4 5">
    <name type="scientific">Undibacterium cyanobacteriorum</name>
    <dbReference type="NCBI Taxonomy" id="3073561"/>
    <lineage>
        <taxon>Bacteria</taxon>
        <taxon>Pseudomonadati</taxon>
        <taxon>Pseudomonadota</taxon>
        <taxon>Betaproteobacteria</taxon>
        <taxon>Burkholderiales</taxon>
        <taxon>Oxalobacteraceae</taxon>
        <taxon>Undibacterium</taxon>
    </lineage>
</organism>
<feature type="compositionally biased region" description="Polar residues" evidence="1">
    <location>
        <begin position="176"/>
        <end position="187"/>
    </location>
</feature>
<reference evidence="4" key="1">
    <citation type="submission" date="2023-09" db="EMBL/GenBank/DDBJ databases">
        <title>Undibacterium sp. 20NA77.5 isolated from freshwater.</title>
        <authorList>
            <person name="Le V."/>
            <person name="Ko S.-R."/>
            <person name="Ahn C.-Y."/>
            <person name="Oh H.-M."/>
        </authorList>
    </citation>
    <scope>NUCLEOTIDE SEQUENCE</scope>
    <source>
        <strain evidence="4">20NA77.5</strain>
    </source>
</reference>
<evidence type="ECO:0000256" key="1">
    <source>
        <dbReference type="SAM" id="MobiDB-lite"/>
    </source>
</evidence>
<evidence type="ECO:0000256" key="2">
    <source>
        <dbReference type="SAM" id="Phobius"/>
    </source>
</evidence>
<sequence>MDTSDKLKQQVSQAVDGDLSEEQLSQLIAQLRTADREVLVDTWNEFHMVGDLLRSDELSSPLSTNFSAKVMQSLDSEPILVRPPAGTSNYSRTQVPTHELPAAANAPRYLAITSIAAAVMVAFVMAPQIIASFNPASINSNSMAKNESSDSFSNNVRLASNSRPDSTQLEDAAQRSDANNGNTSKSQTAKETEFAQKLENQVEMLRDPRLDSYLQAHQKVSPTFDSSARHIQRANVVPETNEK</sequence>
<dbReference type="InterPro" id="IPR052383">
    <property type="entry name" value="Anti-sigma-E_RseA-like"/>
</dbReference>
<evidence type="ECO:0000259" key="3">
    <source>
        <dbReference type="Pfam" id="PF03872"/>
    </source>
</evidence>
<protein>
    <submittedName>
        <fullName evidence="4">Sigma-E factor negative regulatory protein</fullName>
    </submittedName>
</protein>
<dbReference type="InterPro" id="IPR036147">
    <property type="entry name" value="Anti-sigma_E_RseA_N_sf"/>
</dbReference>
<evidence type="ECO:0000313" key="4">
    <source>
        <dbReference type="EMBL" id="WMW82404.1"/>
    </source>
</evidence>
<gene>
    <name evidence="4" type="ORF">RF679_09035</name>
</gene>
<dbReference type="CDD" id="cd16328">
    <property type="entry name" value="RseA_N"/>
    <property type="match status" value="1"/>
</dbReference>
<dbReference type="SUPFAM" id="SSF89069">
    <property type="entry name" value="N-terminal, cytoplasmic domain of anti-sigmaE factor RseA"/>
    <property type="match status" value="1"/>
</dbReference>
<name>A0ABY9RNY2_9BURK</name>
<dbReference type="Gene3D" id="1.10.10.880">
    <property type="entry name" value="Anti sigma-E protein RseA, N-terminal domain"/>
    <property type="match status" value="1"/>
</dbReference>
<keyword evidence="2" id="KW-0812">Transmembrane</keyword>
<dbReference type="PANTHER" id="PTHR38104">
    <property type="match status" value="1"/>
</dbReference>
<keyword evidence="2" id="KW-0472">Membrane</keyword>
<proteinExistence type="predicted"/>